<dbReference type="GO" id="GO:0016787">
    <property type="term" value="F:hydrolase activity"/>
    <property type="evidence" value="ECO:0007669"/>
    <property type="project" value="UniProtKB-KW"/>
</dbReference>
<feature type="region of interest" description="Disordered" evidence="4">
    <location>
        <begin position="2953"/>
        <end position="2984"/>
    </location>
</feature>
<reference evidence="7 9" key="1">
    <citation type="submission" date="2015-11" db="EMBL/GenBank/DDBJ databases">
        <title>Genomic analysis of 38 Legionella species identifies large and diverse effector repertoires.</title>
        <authorList>
            <person name="Burstein D."/>
            <person name="Amaro F."/>
            <person name="Zusman T."/>
            <person name="Lifshitz Z."/>
            <person name="Cohen O."/>
            <person name="Gilbert J.A."/>
            <person name="Pupko T."/>
            <person name="Shuman H.A."/>
            <person name="Segal G."/>
        </authorList>
    </citation>
    <scope>NUCLEOTIDE SEQUENCE [LARGE SCALE GENOMIC DNA]</scope>
    <source>
        <strain evidence="7 9">CDC#1407-AL-14</strain>
    </source>
</reference>
<evidence type="ECO:0000256" key="5">
    <source>
        <dbReference type="SAM" id="Phobius"/>
    </source>
</evidence>
<keyword evidence="2" id="KW-0964">Secreted</keyword>
<protein>
    <submittedName>
        <fullName evidence="8">Cell wall-associated polypeptide CWBP200</fullName>
    </submittedName>
    <submittedName>
        <fullName evidence="7">Deoxyribonuclease RhsA</fullName>
        <ecNumber evidence="7">3.1.-.-</ecNumber>
    </submittedName>
</protein>
<dbReference type="Proteomes" id="UP000255066">
    <property type="component" value="Unassembled WGS sequence"/>
</dbReference>
<dbReference type="CDD" id="cd00118">
    <property type="entry name" value="LysM"/>
    <property type="match status" value="1"/>
</dbReference>
<keyword evidence="5" id="KW-0812">Transmembrane</keyword>
<evidence type="ECO:0000313" key="9">
    <source>
        <dbReference type="Proteomes" id="UP000054735"/>
    </source>
</evidence>
<dbReference type="InterPro" id="IPR031325">
    <property type="entry name" value="RHS_repeat"/>
</dbReference>
<gene>
    <name evidence="8" type="primary">wapA</name>
    <name evidence="7" type="synonym">rhsA</name>
    <name evidence="7" type="ORF">Lbir_3074</name>
    <name evidence="8" type="ORF">NCTC12437_02725</name>
</gene>
<evidence type="ECO:0000256" key="4">
    <source>
        <dbReference type="SAM" id="MobiDB-lite"/>
    </source>
</evidence>
<evidence type="ECO:0000256" key="3">
    <source>
        <dbReference type="ARBA" id="ARBA00022737"/>
    </source>
</evidence>
<dbReference type="PROSITE" id="PS51782">
    <property type="entry name" value="LYSM"/>
    <property type="match status" value="1"/>
</dbReference>
<dbReference type="InterPro" id="IPR056823">
    <property type="entry name" value="TEN-like_YD-shell"/>
</dbReference>
<dbReference type="PANTHER" id="PTHR32305:SF15">
    <property type="entry name" value="PROTEIN RHSA-RELATED"/>
    <property type="match status" value="1"/>
</dbReference>
<keyword evidence="9" id="KW-1185">Reference proteome</keyword>
<dbReference type="Proteomes" id="UP000054735">
    <property type="component" value="Unassembled WGS sequence"/>
</dbReference>
<dbReference type="SUPFAM" id="SSF69304">
    <property type="entry name" value="Tricorn protease N-terminal domain"/>
    <property type="match status" value="1"/>
</dbReference>
<dbReference type="Pfam" id="PF05593">
    <property type="entry name" value="RHS_repeat"/>
    <property type="match status" value="5"/>
</dbReference>
<dbReference type="InterPro" id="IPR027797">
    <property type="entry name" value="PT-TG_dom"/>
</dbReference>
<feature type="domain" description="LysM" evidence="6">
    <location>
        <begin position="3075"/>
        <end position="3129"/>
    </location>
</feature>
<comment type="subcellular location">
    <subcellularLocation>
        <location evidence="1">Secreted</location>
    </subcellularLocation>
</comment>
<evidence type="ECO:0000256" key="2">
    <source>
        <dbReference type="ARBA" id="ARBA00022525"/>
    </source>
</evidence>
<dbReference type="InterPro" id="IPR050708">
    <property type="entry name" value="T6SS_VgrG/RHS"/>
</dbReference>
<dbReference type="Gene3D" id="2.180.10.10">
    <property type="entry name" value="RHS repeat-associated core"/>
    <property type="match status" value="8"/>
</dbReference>
<proteinExistence type="predicted"/>
<dbReference type="InterPro" id="IPR006530">
    <property type="entry name" value="YD"/>
</dbReference>
<keyword evidence="5" id="KW-1133">Transmembrane helix</keyword>
<dbReference type="STRING" id="28083.Lbir_3074"/>
<name>A0A378IEH3_9GAMM</name>
<evidence type="ECO:0000259" key="6">
    <source>
        <dbReference type="PROSITE" id="PS51782"/>
    </source>
</evidence>
<dbReference type="RefSeq" id="WP_162263115.1">
    <property type="nucleotide sequence ID" value="NZ_CAAAHV010000028.1"/>
</dbReference>
<dbReference type="Gene3D" id="3.90.930.1">
    <property type="match status" value="1"/>
</dbReference>
<organism evidence="8 10">
    <name type="scientific">Legionella birminghamensis</name>
    <dbReference type="NCBI Taxonomy" id="28083"/>
    <lineage>
        <taxon>Bacteria</taxon>
        <taxon>Pseudomonadati</taxon>
        <taxon>Pseudomonadota</taxon>
        <taxon>Gammaproteobacteria</taxon>
        <taxon>Legionellales</taxon>
        <taxon>Legionellaceae</taxon>
        <taxon>Legionella</taxon>
    </lineage>
</organism>
<feature type="transmembrane region" description="Helical" evidence="5">
    <location>
        <begin position="3222"/>
        <end position="3249"/>
    </location>
</feature>
<evidence type="ECO:0000313" key="10">
    <source>
        <dbReference type="Proteomes" id="UP000255066"/>
    </source>
</evidence>
<evidence type="ECO:0000256" key="1">
    <source>
        <dbReference type="ARBA" id="ARBA00004613"/>
    </source>
</evidence>
<dbReference type="Pfam" id="PF14449">
    <property type="entry name" value="PT-TG"/>
    <property type="match status" value="1"/>
</dbReference>
<dbReference type="InterPro" id="IPR018392">
    <property type="entry name" value="LysM"/>
</dbReference>
<sequence>MSQIFTGTGLGLQGSSLGQLGAFGPQGNPALGQNGVSLYINAANGNLILKQSDGFLATQGIGFDLFSTYNAQGNNGQRWLFNIQTKLVVEGEKNRCGSRIIRMGEDGHCSRFIFNSEMGIYLPENGGTESIQWTEKGWLYSQGSSSVSCEYSEDGLLTAWTDRDGHRLNYVYNDGQLTDIFDRSEQQNIHWQFQQGLLQDISFYDQGLLVHHLHYDYDNLRRLRLVTQDQNDGKSSWVAYDYVNESDLIESIRQSDGCQFHFKYDAQNRVISVSDGEGRSTRFVYEQGCTKISNGLGETWCYSFDDRNRLTEVTCPDNNKVRYEYQGNYLNRIIKGSLIWSFIYNEAGDCIRSEEPDGQIIQRTFDDQHHLLSENKSSVFNGSQHPGQSSTAYYVYDPNGHLRYAIAADGTVTEYRYSPSGQCINRRLYLQTTFGLKSRQPLLQELEDWSRLQSIQQISLVTYQYDWRGQLIQEIHYQAVDSDGNGLEQNALSTCYQYDARGRLIEKTAPTEKGLHKIYYFYDDLGRLVLCQDSTGIMNQYEYDDLHHRIIQTDSRGLQTLYLYDRSGLLLSKQQLGSDKYDYGIQRFQYDKAGRLISETDWEGKQNWYLYNKTGQLCGKIDANGHLKEYRYDAEGRLIQSIEYAQKVTSKLTDELDIEHIRPVHSSKDRYNWTFYNQYNQIAYQVDATGAVIGYRYNSEGQLAKKTAYAQRIAITDLFKAIQSGIIKPVEDKTDRHYRYYYDEAGNLQAEINGEGAVVAYQYDRMGNCIETRRFFNRVTVDDAQSWESIKPSASAKDMISYSLFNAAGLKEAEIDGEGFVTTYSYNKAGLLCEKRQYANALRKPVHVEPQGWQRPAINTQDRVTYYQYDERQLLIEEHQSNGLTLSYRYDNSGLMIEKKTFDRFSKQSRETLYRYDERGRLIESLNAVGAELLRNPLLSEEQIAAIWQQHAIHYSYSNNDCLLTKTDSLGQTEQFVYDEQGRLAYAINADGEVKEQQYDSFGNLTRSIKYSQRLTKRPLKLDIKTLQESLQPLKKEADEVSEYEYNNLGQVIKTTKGSRLETLTVYNAFGEVESLVQDSKGNSSLTTHYTYDKQGLLVQQDNMGTAINQQQSWEYDRFGRLIVAEDANHHKTTYKYNLRGECVSVTNAGGREKVMRYDALGRMVYESDLVRTIYQYDEGSNTLKIIQPDKKREITTQFNAFGDKISFTDFNGAKTCFEYDANGQLTEQSGPLGTASHYTYDSEGRLIEESQNGRTNRYSYDAAGRVLSKTIDVNGLELTTKYHFDGVGRQLKVIGPDQVTKEFIYDSAGNCIRNCIDAEHLNLITDYEYDNQGHLIKETIRNGGGKDQVTCYEWNALGQCSRKIIDPDGLALSTEYSYDAKGNLCSETDPRGNTRFWIYDELDQCRFEVDPRGVVTESRYDLRGNNTETIFYANRLQLKSPPTEEDIKSLLVSNEADRYTFREFDTEGHILLSFDALGYATAYTYDVQGNVTQIIRYAKSVALEDLKNGDIPLFEKTDASRVQYLAYDSLNRLCYQLDDEHHLTVFKYNQSSELVSKTRFASRQLIDLTHFTLEEIEKSLSLNAKCDQTTHYSYDKAGRLVAELNAEGFVVKYYYDPLGNVIATRRFAKPISAKLAGENWLDQLQADSHDRISRSIFDAAGREIYRVSAEGRVIGRQYDAAGNIIAEMNYSMSLNLAEYTEESISKALSKIAARETHYEYDNNSRLLAKIEAGNQTLYEYDANGNVVSKTDANKAVWHYEYDAANQLITIKSPETDIAYGYQVQRRSVITRNSYDSFGNMIKIIKDAEGVAQVREYLFDANNHCIQVNYLNVSVNNASLDAPASRQEIIKTLSEQFRFNAFGELEAQCDRAGNWQYFTYDREGHLRFSLDKSGALTEYQYNELGQLTAKCSYAVAISLKPGSQVSTAGFSEAKQPSAADRHEFYHYDRLDQLILVEKDRIRSFNAATRSYEILSPTTGYQYNAFGEVVITNVLLHEGIWSSSRRYYDRDGLLTGELNAENYFTKYQYNAFGELSEQIEYATQVDVFDEFEAHPPVTSIQDRIFLYRYNEAGKLQQKIQKQVGYQRLDSKGKFEHVSADLTTSYEYDAMGNLVKMTDPEGYSSFYSYDALGQLKAKAGPQTQAGRAAVSYTYDSLGHLVDTIRYANAAKITDDGIILPAASAQDIHNLDFYDANDQLILQKDSMGHLKFYSYDEQGNMARAWELLSQIDGSQRLIDKRYVYDAGGNLLRTATRKASGGWACEDSRFNVFGEIAHKGINGELSIHYEYDQLGRLWRTNSAGYYQLFVYDLNDKVTQIVTSTNAFRPATNEDGLDLSGEQFETASSFQTEGWEFDLQRQNNIYDKAGNLLTQYRESAENPLTPDDSLHLKTIAQSYVYDRWGNVLSHCNANGYETRYQYNGLNQILEQELPQVMAYDEHGVGRLIKPKLCYAYDRLGRQIGFTDANNHTVIKSLDAFGNVLRERDAKGALRQKSYDIFGRLNQTINELGGITTYSYDKANRLTTLQTSGSKQQYFYDEAGQLLQQSDGENNSSQFLYDELGNLTGKRNTQGYWRSMVYDDAGHKVYEKDELGNTQSWKYQNDRLVSHTDLGVHTTYYKYNRNGLLLAERSSAGRSIDYHYQGDGGLKQYVDNTRGEVQNYQYDNEGNMTSKQSSRTNPEKDGWLVESDRYEYDSLGRLIAVQRVHPDDIDNRVPQPDKNLLSIDYQYDAAGNLRHSSIIANYTGYEKTSSDEYYTYDENNRIRISKGKLIDGSIQIDQDQGSLLGYDAAGNLNQADKYENGQLHHYLYGYNKNNQLEWTQKDKVTLETKKYNQAGQVNEERLFDTKGNLAQINRSFYINGMLDHVYTTRPVGNLERTVSQNQFYYDKAANLTAESLRVEKQGQTAGYTLSHEYRFAWWDDYRRSEDHATLAIDYQAFTYGLSIRTYDVNGQLQDAIDQQPDSSGKSNNAHYTSSVDGIKSREDQTGKTSYLSVNGKTIADLRLDATGKQTLTVYGGFTPEGSAKPALQINPWQWNSGSSYGSFNAFFQNGRTAAESLQGTSEQNEAVIPNSPQDNLGAYTVCAGDTLESIALQVYGDSSLWYLIADANGITSREARAGDNGQMHVGQRLSLPPVFSNQHNNAATHNVFSEDYFIGNTSATAPMPQQSLMPSASPQRKHHKLLAKALTAVVGTIITVLAAAAVASVMGGTALAINGLGGVFKLGLAALSGNASLGVMAGASLSAGFIGNIASQGAANLSGLQHGIHWGGALTAALATLASAGVMRGMRVNGIANNALGFLNNNSPSQFNFASAAEMMSQNAVGQGIAMAANQQNHFDWRRLAATGLTSGFMGGDLGQKTSSALKQIDKSEMLGSQLNSLIHQGSRSLLSGQNFNAIQVLEDNLGDSIGNGVMNSTIASAESKDLAIDYEKEIESLYLNSDESLLEDINTNLTAQPVITSPDNISLAPVNNELDLRNTLTDLYNYGKSSVMNGYNRLAQGLNEVDGEYHFTEMLDNIKANCHDEWDTSSDASRDEPDTADIIASTVMDFVPVVGQLKAASEVWTGYDPVTHQRINRFVSLICIVPGVKLASKTINLLSKTKAVEATMKLAKGSKTLQKSTEITKKTTNIVMKHKGAIVKHVADASAGGMSALFTSLSTDDKHLYRNVFIGTFCGLVFGAKMKTFKGYLKVNAAAGAVANGLYQAKDYYKGRIDSIDLFKVGMAGVAGGIGAALTYGSPLIPATILRFGPEVVINKLSGEVYDNWRK</sequence>
<reference evidence="8 10" key="2">
    <citation type="submission" date="2018-06" db="EMBL/GenBank/DDBJ databases">
        <authorList>
            <consortium name="Pathogen Informatics"/>
            <person name="Doyle S."/>
        </authorList>
    </citation>
    <scope>NUCLEOTIDE SEQUENCE [LARGE SCALE GENOMIC DNA]</scope>
    <source>
        <strain evidence="8 10">NCTC12437</strain>
    </source>
</reference>
<dbReference type="EMBL" id="UGNW01000001">
    <property type="protein sequence ID" value="STX32921.1"/>
    <property type="molecule type" value="Genomic_DNA"/>
</dbReference>
<keyword evidence="5" id="KW-0472">Membrane</keyword>
<dbReference type="Pfam" id="PF25023">
    <property type="entry name" value="TEN_YD-shell"/>
    <property type="match status" value="4"/>
</dbReference>
<dbReference type="InterPro" id="IPR036779">
    <property type="entry name" value="LysM_dom_sf"/>
</dbReference>
<evidence type="ECO:0000313" key="8">
    <source>
        <dbReference type="EMBL" id="STX32921.1"/>
    </source>
</evidence>
<keyword evidence="3" id="KW-0677">Repeat</keyword>
<dbReference type="GO" id="GO:0005576">
    <property type="term" value="C:extracellular region"/>
    <property type="evidence" value="ECO:0007669"/>
    <property type="project" value="UniProtKB-SubCell"/>
</dbReference>
<dbReference type="Gene3D" id="3.10.350.10">
    <property type="entry name" value="LysM domain"/>
    <property type="match status" value="1"/>
</dbReference>
<feature type="compositionally biased region" description="Polar residues" evidence="4">
    <location>
        <begin position="2957"/>
        <end position="2973"/>
    </location>
</feature>
<accession>A0A378IEH3</accession>
<feature type="transmembrane region" description="Helical" evidence="5">
    <location>
        <begin position="3183"/>
        <end position="3210"/>
    </location>
</feature>
<dbReference type="PANTHER" id="PTHR32305">
    <property type="match status" value="1"/>
</dbReference>
<dbReference type="EC" id="3.1.-.-" evidence="7"/>
<dbReference type="EMBL" id="LNXT01000052">
    <property type="protein sequence ID" value="KTC66772.1"/>
    <property type="molecule type" value="Genomic_DNA"/>
</dbReference>
<dbReference type="NCBIfam" id="TIGR01643">
    <property type="entry name" value="YD_repeat_2x"/>
    <property type="match status" value="10"/>
</dbReference>
<evidence type="ECO:0000313" key="7">
    <source>
        <dbReference type="EMBL" id="KTC66772.1"/>
    </source>
</evidence>
<keyword evidence="7" id="KW-0378">Hydrolase</keyword>